<dbReference type="Proteomes" id="UP000008136">
    <property type="component" value="Chromosome"/>
</dbReference>
<evidence type="ECO:0000259" key="2">
    <source>
        <dbReference type="Pfam" id="PF12850"/>
    </source>
</evidence>
<accession>F2KNH9</accession>
<dbReference type="RefSeq" id="WP_013684042.1">
    <property type="nucleotide sequence ID" value="NC_015320.1"/>
</dbReference>
<gene>
    <name evidence="3" type="ordered locus">Arcve_1377</name>
</gene>
<evidence type="ECO:0000256" key="1">
    <source>
        <dbReference type="RuleBase" id="RU362039"/>
    </source>
</evidence>
<evidence type="ECO:0000313" key="3">
    <source>
        <dbReference type="EMBL" id="AEA47381.1"/>
    </source>
</evidence>
<keyword evidence="4" id="KW-1185">Reference proteome</keyword>
<keyword evidence="1" id="KW-0479">Metal-binding</keyword>
<comment type="similarity">
    <text evidence="1">Belongs to the metallophosphoesterase superfamily. YfcE family.</text>
</comment>
<dbReference type="InterPro" id="IPR000979">
    <property type="entry name" value="Phosphodiesterase_MJ0936/Vps29"/>
</dbReference>
<dbReference type="SUPFAM" id="SSF56300">
    <property type="entry name" value="Metallo-dependent phosphatases"/>
    <property type="match status" value="1"/>
</dbReference>
<dbReference type="Pfam" id="PF12850">
    <property type="entry name" value="Metallophos_2"/>
    <property type="match status" value="1"/>
</dbReference>
<dbReference type="AlphaFoldDB" id="F2KNH9"/>
<dbReference type="HOGENOM" id="CLU_063749_3_2_2"/>
<dbReference type="GO" id="GO:0046872">
    <property type="term" value="F:metal ion binding"/>
    <property type="evidence" value="ECO:0007669"/>
    <property type="project" value="UniProtKB-KW"/>
</dbReference>
<protein>
    <recommendedName>
        <fullName evidence="1">Phosphoesterase</fullName>
        <ecNumber evidence="1">3.1.4.-</ecNumber>
    </recommendedName>
</protein>
<reference evidence="3 4" key="1">
    <citation type="submission" date="2011-03" db="EMBL/GenBank/DDBJ databases">
        <title>The complete genome of Archaeoglobus veneficus SNP6.</title>
        <authorList>
            <consortium name="US DOE Joint Genome Institute (JGI-PGF)"/>
            <person name="Lucas S."/>
            <person name="Copeland A."/>
            <person name="Lapidus A."/>
            <person name="Bruce D."/>
            <person name="Goodwin L."/>
            <person name="Pitluck S."/>
            <person name="Kyrpides N."/>
            <person name="Mavromatis K."/>
            <person name="Pagani I."/>
            <person name="Ivanova N."/>
            <person name="Mikhailova N."/>
            <person name="Lu M."/>
            <person name="Detter J.C."/>
            <person name="Tapia R."/>
            <person name="Han C."/>
            <person name="Land M."/>
            <person name="Hauser L."/>
            <person name="Markowitz V."/>
            <person name="Cheng J.-F."/>
            <person name="Hugenholtz P."/>
            <person name="Woyke T."/>
            <person name="Wu D."/>
            <person name="Spring S."/>
            <person name="Brambilla E."/>
            <person name="Klenk H.-P."/>
            <person name="Eisen J.A."/>
        </authorList>
    </citation>
    <scope>NUCLEOTIDE SEQUENCE [LARGE SCALE GENOMIC DNA]</scope>
    <source>
        <strain>SNP6</strain>
    </source>
</reference>
<dbReference type="STRING" id="693661.Arcve_1377"/>
<dbReference type="GeneID" id="10394500"/>
<dbReference type="InterPro" id="IPR029052">
    <property type="entry name" value="Metallo-depent_PP-like"/>
</dbReference>
<dbReference type="EMBL" id="CP002588">
    <property type="protein sequence ID" value="AEA47381.1"/>
    <property type="molecule type" value="Genomic_DNA"/>
</dbReference>
<dbReference type="Gene3D" id="3.60.21.10">
    <property type="match status" value="1"/>
</dbReference>
<name>F2KNH9_ARCVS</name>
<dbReference type="OrthoDB" id="19174at2157"/>
<dbReference type="GO" id="GO:0016787">
    <property type="term" value="F:hydrolase activity"/>
    <property type="evidence" value="ECO:0007669"/>
    <property type="project" value="UniProtKB-UniRule"/>
</dbReference>
<proteinExistence type="inferred from homology"/>
<organism evidence="3 4">
    <name type="scientific">Archaeoglobus veneficus (strain DSM 11195 / SNP6)</name>
    <dbReference type="NCBI Taxonomy" id="693661"/>
    <lineage>
        <taxon>Archaea</taxon>
        <taxon>Methanobacteriati</taxon>
        <taxon>Methanobacteriota</taxon>
        <taxon>Archaeoglobi</taxon>
        <taxon>Archaeoglobales</taxon>
        <taxon>Archaeoglobaceae</taxon>
        <taxon>Archaeoglobus</taxon>
    </lineage>
</organism>
<dbReference type="EC" id="3.1.4.-" evidence="1"/>
<dbReference type="NCBIfam" id="TIGR00040">
    <property type="entry name" value="yfcE"/>
    <property type="match status" value="1"/>
</dbReference>
<feature type="domain" description="Calcineurin-like phosphoesterase" evidence="2">
    <location>
        <begin position="3"/>
        <end position="141"/>
    </location>
</feature>
<dbReference type="InterPro" id="IPR024654">
    <property type="entry name" value="Calcineurin-like_PHP_lpxH"/>
</dbReference>
<comment type="cofactor">
    <cofactor evidence="1">
        <name>a divalent metal cation</name>
        <dbReference type="ChEBI" id="CHEBI:60240"/>
    </cofactor>
</comment>
<dbReference type="KEGG" id="ave:Arcve_1377"/>
<dbReference type="PANTHER" id="PTHR11124">
    <property type="entry name" value="VACUOLAR SORTING PROTEIN VPS29"/>
    <property type="match status" value="1"/>
</dbReference>
<evidence type="ECO:0000313" key="4">
    <source>
        <dbReference type="Proteomes" id="UP000008136"/>
    </source>
</evidence>
<dbReference type="eggNOG" id="arCOG01141">
    <property type="taxonomic scope" value="Archaea"/>
</dbReference>
<sequence>MRKIIVTGDTHVESFKDLPPKLVTLMNEADIVVHTGDFTGYELYRAMHKKYNLRAVSGNLDDERIKTEVPAEVTFEVEDLRFGVVHAGNYLNEFHDLGYRAKELGVDVLFFGHVHRFVVERFGDVVVISPGSPTIPRLSAASCAEVFVNGRKLDVKFKLVQDVVCGVDVKSYD</sequence>